<evidence type="ECO:0000313" key="2">
    <source>
        <dbReference type="Proteomes" id="UP001157017"/>
    </source>
</evidence>
<reference evidence="2" key="1">
    <citation type="journal article" date="2019" name="Int. J. Syst. Evol. Microbiol.">
        <title>The Global Catalogue of Microorganisms (GCM) 10K type strain sequencing project: providing services to taxonomists for standard genome sequencing and annotation.</title>
        <authorList>
            <consortium name="The Broad Institute Genomics Platform"/>
            <consortium name="The Broad Institute Genome Sequencing Center for Infectious Disease"/>
            <person name="Wu L."/>
            <person name="Ma J."/>
        </authorList>
    </citation>
    <scope>NUCLEOTIDE SEQUENCE [LARGE SCALE GENOMIC DNA]</scope>
    <source>
        <strain evidence="2">NBRC 108730</strain>
    </source>
</reference>
<protein>
    <submittedName>
        <fullName evidence="1">Uncharacterized protein</fullName>
    </submittedName>
</protein>
<dbReference type="Proteomes" id="UP001157017">
    <property type="component" value="Unassembled WGS sequence"/>
</dbReference>
<accession>A0ABQ6JCE3</accession>
<proteinExistence type="predicted"/>
<sequence length="64" mass="7016">MDTQGNAALVGDQIEDAQAEQVMDMLEEHVPLSLLMDLTAPTGPDSRAILEAEGVPEQHWWEQG</sequence>
<dbReference type="EMBL" id="BSUZ01000001">
    <property type="protein sequence ID" value="GMA85842.1"/>
    <property type="molecule type" value="Genomic_DNA"/>
</dbReference>
<comment type="caution">
    <text evidence="1">The sequence shown here is derived from an EMBL/GenBank/DDBJ whole genome shotgun (WGS) entry which is preliminary data.</text>
</comment>
<organism evidence="1 2">
    <name type="scientific">Angustibacter aerolatus</name>
    <dbReference type="NCBI Taxonomy" id="1162965"/>
    <lineage>
        <taxon>Bacteria</taxon>
        <taxon>Bacillati</taxon>
        <taxon>Actinomycetota</taxon>
        <taxon>Actinomycetes</taxon>
        <taxon>Kineosporiales</taxon>
        <taxon>Kineosporiaceae</taxon>
    </lineage>
</organism>
<evidence type="ECO:0000313" key="1">
    <source>
        <dbReference type="EMBL" id="GMA85842.1"/>
    </source>
</evidence>
<name>A0ABQ6JCE3_9ACTN</name>
<keyword evidence="2" id="KW-1185">Reference proteome</keyword>
<gene>
    <name evidence="1" type="ORF">GCM10025868_10920</name>
</gene>